<feature type="region of interest" description="Disordered" evidence="1">
    <location>
        <begin position="1"/>
        <end position="233"/>
    </location>
</feature>
<evidence type="ECO:0000313" key="2">
    <source>
        <dbReference type="EMBL" id="TEB14351.1"/>
    </source>
</evidence>
<evidence type="ECO:0000313" key="3">
    <source>
        <dbReference type="Proteomes" id="UP000298030"/>
    </source>
</evidence>
<feature type="compositionally biased region" description="Polar residues" evidence="1">
    <location>
        <begin position="308"/>
        <end position="328"/>
    </location>
</feature>
<feature type="region of interest" description="Disordered" evidence="1">
    <location>
        <begin position="388"/>
        <end position="409"/>
    </location>
</feature>
<sequence>MGTPATATTTESMAEGEWYASRPTPPQLGVAPASPTTATRSDSDRYPRPHPLDPFAPLRALRDTSRSASMDSGQRRPWMVEASSSPWAMTTPGSPDSSLGEGSACSQNPSRAAVTSGCASPSSTSPSPASACCSSKQGKSPPPERRPSTATGVIRSCPSSDQGYLVDGSLYAKPAVPKKDADRLSRLPSPTSRSPASQSRSRMSYIGRQSVSPTRSLESSASGHCRFPTSTAPPVVTKAVTDGDLRYPTPNPLDPFAPLSALRSMSLNGRKRPTWAVDAGSPVSPATSASSSLPRTPTPSDGACPMQRPSTASSIPTSFRSPVSTPASSFKHGYHRPAVVRPMTMEACSSTWASSANTVILPDEMGNLQQPPEGKVSTTVLPTDSHVTIQDQNSIPAVGPKDSPPPKLKRQPTFLSFFLGLKRPSTSFWGAGR</sequence>
<feature type="compositionally biased region" description="Polar residues" evidence="1">
    <location>
        <begin position="198"/>
        <end position="232"/>
    </location>
</feature>
<accession>A0A4Y7S0B3</accession>
<feature type="compositionally biased region" description="Low complexity" evidence="1">
    <location>
        <begin position="279"/>
        <end position="300"/>
    </location>
</feature>
<evidence type="ECO:0000256" key="1">
    <source>
        <dbReference type="SAM" id="MobiDB-lite"/>
    </source>
</evidence>
<comment type="caution">
    <text evidence="2">The sequence shown here is derived from an EMBL/GenBank/DDBJ whole genome shotgun (WGS) entry which is preliminary data.</text>
</comment>
<feature type="compositionally biased region" description="Low complexity" evidence="1">
    <location>
        <begin position="186"/>
        <end position="197"/>
    </location>
</feature>
<feature type="compositionally biased region" description="Polar residues" evidence="1">
    <location>
        <begin position="82"/>
        <end position="97"/>
    </location>
</feature>
<feature type="compositionally biased region" description="Polar residues" evidence="1">
    <location>
        <begin position="1"/>
        <end position="12"/>
    </location>
</feature>
<dbReference type="Proteomes" id="UP000298030">
    <property type="component" value="Unassembled WGS sequence"/>
</dbReference>
<name>A0A4Y7S0B3_COPMI</name>
<dbReference type="AlphaFoldDB" id="A0A4Y7S0B3"/>
<organism evidence="2 3">
    <name type="scientific">Coprinellus micaceus</name>
    <name type="common">Glistening ink-cap mushroom</name>
    <name type="synonym">Coprinus micaceus</name>
    <dbReference type="NCBI Taxonomy" id="71717"/>
    <lineage>
        <taxon>Eukaryota</taxon>
        <taxon>Fungi</taxon>
        <taxon>Dikarya</taxon>
        <taxon>Basidiomycota</taxon>
        <taxon>Agaricomycotina</taxon>
        <taxon>Agaricomycetes</taxon>
        <taxon>Agaricomycetidae</taxon>
        <taxon>Agaricales</taxon>
        <taxon>Agaricineae</taxon>
        <taxon>Psathyrellaceae</taxon>
        <taxon>Coprinellus</taxon>
    </lineage>
</organism>
<feature type="region of interest" description="Disordered" evidence="1">
    <location>
        <begin position="276"/>
        <end position="330"/>
    </location>
</feature>
<proteinExistence type="predicted"/>
<protein>
    <submittedName>
        <fullName evidence="2">Uncharacterized protein</fullName>
    </submittedName>
</protein>
<gene>
    <name evidence="2" type="ORF">FA13DRAFT_879461</name>
</gene>
<feature type="compositionally biased region" description="Basic and acidic residues" evidence="1">
    <location>
        <begin position="41"/>
        <end position="51"/>
    </location>
</feature>
<reference evidence="2 3" key="1">
    <citation type="journal article" date="2019" name="Nat. Ecol. Evol.">
        <title>Megaphylogeny resolves global patterns of mushroom evolution.</title>
        <authorList>
            <person name="Varga T."/>
            <person name="Krizsan K."/>
            <person name="Foldi C."/>
            <person name="Dima B."/>
            <person name="Sanchez-Garcia M."/>
            <person name="Sanchez-Ramirez S."/>
            <person name="Szollosi G.J."/>
            <person name="Szarkandi J.G."/>
            <person name="Papp V."/>
            <person name="Albert L."/>
            <person name="Andreopoulos W."/>
            <person name="Angelini C."/>
            <person name="Antonin V."/>
            <person name="Barry K.W."/>
            <person name="Bougher N.L."/>
            <person name="Buchanan P."/>
            <person name="Buyck B."/>
            <person name="Bense V."/>
            <person name="Catcheside P."/>
            <person name="Chovatia M."/>
            <person name="Cooper J."/>
            <person name="Damon W."/>
            <person name="Desjardin D."/>
            <person name="Finy P."/>
            <person name="Geml J."/>
            <person name="Haridas S."/>
            <person name="Hughes K."/>
            <person name="Justo A."/>
            <person name="Karasinski D."/>
            <person name="Kautmanova I."/>
            <person name="Kiss B."/>
            <person name="Kocsube S."/>
            <person name="Kotiranta H."/>
            <person name="LaButti K.M."/>
            <person name="Lechner B.E."/>
            <person name="Liimatainen K."/>
            <person name="Lipzen A."/>
            <person name="Lukacs Z."/>
            <person name="Mihaltcheva S."/>
            <person name="Morgado L.N."/>
            <person name="Niskanen T."/>
            <person name="Noordeloos M.E."/>
            <person name="Ohm R.A."/>
            <person name="Ortiz-Santana B."/>
            <person name="Ovrebo C."/>
            <person name="Racz N."/>
            <person name="Riley R."/>
            <person name="Savchenko A."/>
            <person name="Shiryaev A."/>
            <person name="Soop K."/>
            <person name="Spirin V."/>
            <person name="Szebenyi C."/>
            <person name="Tomsovsky M."/>
            <person name="Tulloss R.E."/>
            <person name="Uehling J."/>
            <person name="Grigoriev I.V."/>
            <person name="Vagvolgyi C."/>
            <person name="Papp T."/>
            <person name="Martin F.M."/>
            <person name="Miettinen O."/>
            <person name="Hibbett D.S."/>
            <person name="Nagy L.G."/>
        </authorList>
    </citation>
    <scope>NUCLEOTIDE SEQUENCE [LARGE SCALE GENOMIC DNA]</scope>
    <source>
        <strain evidence="2 3">FP101781</strain>
    </source>
</reference>
<dbReference type="EMBL" id="QPFP01000392">
    <property type="protein sequence ID" value="TEB14351.1"/>
    <property type="molecule type" value="Genomic_DNA"/>
</dbReference>
<keyword evidence="3" id="KW-1185">Reference proteome</keyword>
<feature type="compositionally biased region" description="Low complexity" evidence="1">
    <location>
        <begin position="116"/>
        <end position="135"/>
    </location>
</feature>